<dbReference type="EMBL" id="JBHSLV010000031">
    <property type="protein sequence ID" value="MFC5394513.1"/>
    <property type="molecule type" value="Genomic_DNA"/>
</dbReference>
<evidence type="ECO:0000256" key="1">
    <source>
        <dbReference type="ARBA" id="ARBA00001966"/>
    </source>
</evidence>
<comment type="caution">
    <text evidence="14">The sequence shown here is derived from an EMBL/GenBank/DDBJ whole genome shotgun (WGS) entry which is preliminary data.</text>
</comment>
<comment type="similarity">
    <text evidence="3 11">Belongs to the iron-sulfur dependent L-serine dehydratase family.</text>
</comment>
<reference evidence="15" key="1">
    <citation type="journal article" date="2019" name="Int. J. Syst. Evol. Microbiol.">
        <title>The Global Catalogue of Microorganisms (GCM) 10K type strain sequencing project: providing services to taxonomists for standard genome sequencing and annotation.</title>
        <authorList>
            <consortium name="The Broad Institute Genomics Platform"/>
            <consortium name="The Broad Institute Genome Sequencing Center for Infectious Disease"/>
            <person name="Wu L."/>
            <person name="Ma J."/>
        </authorList>
    </citation>
    <scope>NUCLEOTIDE SEQUENCE [LARGE SCALE GENOMIC DNA]</scope>
    <source>
        <strain evidence="15">CGMCC 1.16326</strain>
    </source>
</reference>
<keyword evidence="4 11" id="KW-0312">Gluconeogenesis</keyword>
<dbReference type="PANTHER" id="PTHR30182">
    <property type="entry name" value="L-SERINE DEHYDRATASE"/>
    <property type="match status" value="1"/>
</dbReference>
<proteinExistence type="inferred from homology"/>
<keyword evidence="7 11" id="KW-0408">Iron</keyword>
<evidence type="ECO:0000256" key="8">
    <source>
        <dbReference type="ARBA" id="ARBA00023014"/>
    </source>
</evidence>
<dbReference type="PANTHER" id="PTHR30182:SF1">
    <property type="entry name" value="L-SERINE DEHYDRATASE 1"/>
    <property type="match status" value="1"/>
</dbReference>
<dbReference type="RefSeq" id="WP_377009866.1">
    <property type="nucleotide sequence ID" value="NZ_JBHSLV010000031.1"/>
</dbReference>
<keyword evidence="8 11" id="KW-0411">Iron-sulfur</keyword>
<keyword evidence="5 11" id="KW-0004">4Fe-4S</keyword>
<feature type="domain" description="Serine dehydratase-like alpha subunit" evidence="12">
    <location>
        <begin position="197"/>
        <end position="458"/>
    </location>
</feature>
<evidence type="ECO:0000256" key="7">
    <source>
        <dbReference type="ARBA" id="ARBA00023004"/>
    </source>
</evidence>
<comment type="catalytic activity">
    <reaction evidence="10 11">
        <text>L-serine = pyruvate + NH4(+)</text>
        <dbReference type="Rhea" id="RHEA:19169"/>
        <dbReference type="ChEBI" id="CHEBI:15361"/>
        <dbReference type="ChEBI" id="CHEBI:28938"/>
        <dbReference type="ChEBI" id="CHEBI:33384"/>
        <dbReference type="EC" id="4.3.1.17"/>
    </reaction>
</comment>
<evidence type="ECO:0000256" key="4">
    <source>
        <dbReference type="ARBA" id="ARBA00022432"/>
    </source>
</evidence>
<comment type="cofactor">
    <cofactor evidence="1 11">
        <name>[4Fe-4S] cluster</name>
        <dbReference type="ChEBI" id="CHEBI:49883"/>
    </cofactor>
</comment>
<dbReference type="Proteomes" id="UP001596104">
    <property type="component" value="Unassembled WGS sequence"/>
</dbReference>
<dbReference type="SUPFAM" id="SSF143548">
    <property type="entry name" value="Serine metabolism enzymes domain"/>
    <property type="match status" value="1"/>
</dbReference>
<name>A0ABW0HDS4_9HYPH</name>
<evidence type="ECO:0000256" key="6">
    <source>
        <dbReference type="ARBA" id="ARBA00022723"/>
    </source>
</evidence>
<evidence type="ECO:0000259" key="13">
    <source>
        <dbReference type="Pfam" id="PF03315"/>
    </source>
</evidence>
<evidence type="ECO:0000256" key="2">
    <source>
        <dbReference type="ARBA" id="ARBA00004742"/>
    </source>
</evidence>
<dbReference type="InterPro" id="IPR004644">
    <property type="entry name" value="Fe-S_L-Ser_mono"/>
</dbReference>
<evidence type="ECO:0000313" key="14">
    <source>
        <dbReference type="EMBL" id="MFC5394513.1"/>
    </source>
</evidence>
<gene>
    <name evidence="14" type="ORF">ACFPPC_17885</name>
</gene>
<evidence type="ECO:0000256" key="5">
    <source>
        <dbReference type="ARBA" id="ARBA00022485"/>
    </source>
</evidence>
<organism evidence="14 15">
    <name type="scientific">Bosea vestrisii</name>
    <dbReference type="NCBI Taxonomy" id="151416"/>
    <lineage>
        <taxon>Bacteria</taxon>
        <taxon>Pseudomonadati</taxon>
        <taxon>Pseudomonadota</taxon>
        <taxon>Alphaproteobacteria</taxon>
        <taxon>Hyphomicrobiales</taxon>
        <taxon>Boseaceae</taxon>
        <taxon>Bosea</taxon>
    </lineage>
</organism>
<keyword evidence="15" id="KW-1185">Reference proteome</keyword>
<evidence type="ECO:0000259" key="12">
    <source>
        <dbReference type="Pfam" id="PF03313"/>
    </source>
</evidence>
<keyword evidence="9 11" id="KW-0456">Lyase</keyword>
<dbReference type="InterPro" id="IPR005131">
    <property type="entry name" value="Ser_deHydtase_bsu"/>
</dbReference>
<feature type="domain" description="Serine dehydratase beta chain" evidence="13">
    <location>
        <begin position="4"/>
        <end position="161"/>
    </location>
</feature>
<dbReference type="InterPro" id="IPR029009">
    <property type="entry name" value="ASB_dom_sf"/>
</dbReference>
<evidence type="ECO:0000256" key="9">
    <source>
        <dbReference type="ARBA" id="ARBA00023239"/>
    </source>
</evidence>
<dbReference type="NCBIfam" id="TIGR00720">
    <property type="entry name" value="sda_mono"/>
    <property type="match status" value="1"/>
</dbReference>
<comment type="pathway">
    <text evidence="2">Carbohydrate biosynthesis; gluconeogenesis.</text>
</comment>
<sequence length="464" mass="47725">MFLSVFDIFKIGVGPSSSHTMGPMLAAARFLDALREGRERKPGSGAPVRIEASLHGSLAFTGKGHATDRAVVLGLLGYRPETLDPAEAERREAALGIAKRIDVSGLGPLAFDPGKDVVFDYGPPLAGHANGMVLRSFDAVGGLCLSETYYSIGGGFVLTERELEEGSLKGSDAEISRPYPFATAVEMLAMGEASGLGIAAMKRANEAAGGSAMLDAGLDRLWAVMDACIDRGLAIDGTLPGGLKVRRRARAIHQALLGERGSNVVQPHAVNDWLSVYAMAVNEENAAGGCVVTAPTNGAAGVVPAVIRYYRDHCVGASHEGIREFLLTAAAIGGIIKTNASISGAEVGCQGEVGSAAAMAAAGLCAALGGTNAQIENAAEIALEHHLGMTCDPARGLVQVPCIERNGLGAIKAVAAASLALRGDGVHIVPLDACIETMRQTGLDMSVKYKETSTGGLAVNLPGC</sequence>
<dbReference type="InterPro" id="IPR051318">
    <property type="entry name" value="Fe-S_L-Ser"/>
</dbReference>
<evidence type="ECO:0000256" key="10">
    <source>
        <dbReference type="ARBA" id="ARBA00049406"/>
    </source>
</evidence>
<dbReference type="Pfam" id="PF03313">
    <property type="entry name" value="SDH_alpha"/>
    <property type="match status" value="1"/>
</dbReference>
<evidence type="ECO:0000256" key="3">
    <source>
        <dbReference type="ARBA" id="ARBA00008636"/>
    </source>
</evidence>
<dbReference type="Gene3D" id="3.30.1330.90">
    <property type="entry name" value="D-3-phosphoglycerate dehydrogenase, domain 3"/>
    <property type="match status" value="1"/>
</dbReference>
<evidence type="ECO:0000256" key="11">
    <source>
        <dbReference type="RuleBase" id="RU366059"/>
    </source>
</evidence>
<evidence type="ECO:0000313" key="15">
    <source>
        <dbReference type="Proteomes" id="UP001596104"/>
    </source>
</evidence>
<dbReference type="Pfam" id="PF03315">
    <property type="entry name" value="SDH_beta"/>
    <property type="match status" value="1"/>
</dbReference>
<protein>
    <recommendedName>
        <fullName evidence="11">L-serine dehydratase</fullName>
        <ecNumber evidence="11">4.3.1.17</ecNumber>
    </recommendedName>
</protein>
<dbReference type="InterPro" id="IPR005130">
    <property type="entry name" value="Ser_deHydtase-like_asu"/>
</dbReference>
<keyword evidence="6 11" id="KW-0479">Metal-binding</keyword>
<dbReference type="GO" id="GO:0003941">
    <property type="term" value="F:L-serine ammonia-lyase activity"/>
    <property type="evidence" value="ECO:0007669"/>
    <property type="project" value="UniProtKB-EC"/>
</dbReference>
<dbReference type="EC" id="4.3.1.17" evidence="11"/>
<accession>A0ABW0HDS4</accession>